<keyword evidence="4 8" id="KW-0812">Transmembrane</keyword>
<dbReference type="Proteomes" id="UP001232163">
    <property type="component" value="Unassembled WGS sequence"/>
</dbReference>
<dbReference type="Gene3D" id="3.40.50.300">
    <property type="entry name" value="P-loop containing nucleotide triphosphate hydrolases"/>
    <property type="match status" value="1"/>
</dbReference>
<dbReference type="RefSeq" id="WP_307469016.1">
    <property type="nucleotide sequence ID" value="NZ_JAURUR010000020.1"/>
</dbReference>
<evidence type="ECO:0000256" key="6">
    <source>
        <dbReference type="ARBA" id="ARBA00023136"/>
    </source>
</evidence>
<evidence type="ECO:0000313" key="10">
    <source>
        <dbReference type="Proteomes" id="UP001232163"/>
    </source>
</evidence>
<dbReference type="SUPFAM" id="SSF52540">
    <property type="entry name" value="P-loop containing nucleoside triphosphate hydrolases"/>
    <property type="match status" value="1"/>
</dbReference>
<protein>
    <submittedName>
        <fullName evidence="9">Type IV secretory pathway TraG/TraD family ATPase VirD4</fullName>
    </submittedName>
</protein>
<comment type="subcellular location">
    <subcellularLocation>
        <location evidence="1">Cell membrane</location>
        <topology evidence="1">Multi-pass membrane protein</topology>
    </subcellularLocation>
</comment>
<dbReference type="InterPro" id="IPR051539">
    <property type="entry name" value="T4SS-coupling_protein"/>
</dbReference>
<evidence type="ECO:0000313" key="9">
    <source>
        <dbReference type="EMBL" id="MDP9766135.1"/>
    </source>
</evidence>
<name>A0ABT9MHS2_9DEIO</name>
<feature type="transmembrane region" description="Helical" evidence="8">
    <location>
        <begin position="12"/>
        <end position="45"/>
    </location>
</feature>
<evidence type="ECO:0000256" key="5">
    <source>
        <dbReference type="ARBA" id="ARBA00022989"/>
    </source>
</evidence>
<dbReference type="EMBL" id="JAURUR010000020">
    <property type="protein sequence ID" value="MDP9766135.1"/>
    <property type="molecule type" value="Genomic_DNA"/>
</dbReference>
<evidence type="ECO:0000256" key="1">
    <source>
        <dbReference type="ARBA" id="ARBA00004651"/>
    </source>
</evidence>
<comment type="caution">
    <text evidence="9">The sequence shown here is derived from an EMBL/GenBank/DDBJ whole genome shotgun (WGS) entry which is preliminary data.</text>
</comment>
<evidence type="ECO:0000256" key="7">
    <source>
        <dbReference type="SAM" id="MobiDB-lite"/>
    </source>
</evidence>
<dbReference type="PANTHER" id="PTHR37937">
    <property type="entry name" value="CONJUGATIVE TRANSFER: DNA TRANSPORT"/>
    <property type="match status" value="1"/>
</dbReference>
<organism evidence="9 10">
    <name type="scientific">Deinococcus enclensis</name>
    <dbReference type="NCBI Taxonomy" id="1049582"/>
    <lineage>
        <taxon>Bacteria</taxon>
        <taxon>Thermotogati</taxon>
        <taxon>Deinococcota</taxon>
        <taxon>Deinococci</taxon>
        <taxon>Deinococcales</taxon>
        <taxon>Deinococcaceae</taxon>
        <taxon>Deinococcus</taxon>
    </lineage>
</organism>
<reference evidence="9 10" key="1">
    <citation type="submission" date="2023-07" db="EMBL/GenBank/DDBJ databases">
        <title>Genomic Encyclopedia of Type Strains, Phase IV (KMG-IV): sequencing the most valuable type-strain genomes for metagenomic binning, comparative biology and taxonomic classification.</title>
        <authorList>
            <person name="Goeker M."/>
        </authorList>
    </citation>
    <scope>NUCLEOTIDE SEQUENCE [LARGE SCALE GENOMIC DNA]</scope>
    <source>
        <strain evidence="9 10">NIO-1023</strain>
    </source>
</reference>
<dbReference type="Pfam" id="PF02534">
    <property type="entry name" value="T4SS-DNA_transf"/>
    <property type="match status" value="1"/>
</dbReference>
<evidence type="ECO:0000256" key="4">
    <source>
        <dbReference type="ARBA" id="ARBA00022692"/>
    </source>
</evidence>
<keyword evidence="6 8" id="KW-0472">Membrane</keyword>
<dbReference type="InterPro" id="IPR003688">
    <property type="entry name" value="TraG/VirD4"/>
</dbReference>
<comment type="similarity">
    <text evidence="2">Belongs to the VirD4/TraG family.</text>
</comment>
<keyword evidence="3" id="KW-1003">Cell membrane</keyword>
<proteinExistence type="inferred from homology"/>
<gene>
    <name evidence="9" type="ORF">QO006_003599</name>
</gene>
<feature type="region of interest" description="Disordered" evidence="7">
    <location>
        <begin position="533"/>
        <end position="565"/>
    </location>
</feature>
<dbReference type="CDD" id="cd01127">
    <property type="entry name" value="TrwB_TraG_TraD_VirD4"/>
    <property type="match status" value="1"/>
</dbReference>
<keyword evidence="10" id="KW-1185">Reference proteome</keyword>
<dbReference type="PANTHER" id="PTHR37937:SF1">
    <property type="entry name" value="CONJUGATIVE TRANSFER: DNA TRANSPORT"/>
    <property type="match status" value="1"/>
</dbReference>
<keyword evidence="5 8" id="KW-1133">Transmembrane helix</keyword>
<sequence length="565" mass="63175">MRVYYWKFFVRFLIALTVFCVATFLFLLGWWPLAAAVLIGGGWYVYLFPDSVSDRRYDAHFATPQELRSLTNNPMQGNGVMIGYAYKELLTVRPGTAGKNEIGHFMWVGPNRSGKGLSITSNLLQWEGSAIVTDIKGEIFEATAAYRRDVLGQRIVVLNPSSEERSHRFDPFLEMETDEQIFSAASAFMNPDSDGENAVFAQRASSVLAAMIRAAKLKGWPIIPTLDAFLYHPQGLAGATLILHSLNDPMVSKWVNAFLGKDPDQMDWEAADGDRFLKNSWQRLVTAAQYLTTAGVLYMTSGSDVRAEDLMKEKVTVYLIFRESELETTLPLYNLVVDSIFKTIRRKYDMDKKHYDKNGVRTLAVFDEAYVACPNQLPDYSSTVSGRGISMAIYVQSLAQLGDVWGKGGKTTLMENVHTKIFLPAVDRSDTDREGTAAFVAGSCGEYMVEDRGVSKQEHEHELSSNVRLTTRELITTSEFGQLKQGQSIVISNELPPIFAYRLEPWRFKAFQHAQNLAAPELPEKSDVSLQKVTLPPVPRPGKAAKPGKVATDRSVLEQPHIPKL</sequence>
<dbReference type="InterPro" id="IPR027417">
    <property type="entry name" value="P-loop_NTPase"/>
</dbReference>
<evidence type="ECO:0000256" key="2">
    <source>
        <dbReference type="ARBA" id="ARBA00008806"/>
    </source>
</evidence>
<accession>A0ABT9MHS2</accession>
<evidence type="ECO:0000256" key="8">
    <source>
        <dbReference type="SAM" id="Phobius"/>
    </source>
</evidence>
<evidence type="ECO:0000256" key="3">
    <source>
        <dbReference type="ARBA" id="ARBA00022475"/>
    </source>
</evidence>